<keyword evidence="3" id="KW-1185">Reference proteome</keyword>
<keyword evidence="1" id="KW-0812">Transmembrane</keyword>
<evidence type="ECO:0000313" key="2">
    <source>
        <dbReference type="EMBL" id="WCO01704.1"/>
    </source>
</evidence>
<evidence type="ECO:0008006" key="4">
    <source>
        <dbReference type="Google" id="ProtNLM"/>
    </source>
</evidence>
<reference evidence="2 3" key="1">
    <citation type="submission" date="2023-01" db="EMBL/GenBank/DDBJ databases">
        <title>Psychroserpens ponticola sp. nov., isolated from seawater.</title>
        <authorList>
            <person name="Kristyanto S."/>
            <person name="Jung J."/>
            <person name="Kim J.M."/>
            <person name="Jeon C.O."/>
        </authorList>
    </citation>
    <scope>NUCLEOTIDE SEQUENCE [LARGE SCALE GENOMIC DNA]</scope>
    <source>
        <strain evidence="2 3">MSW6</strain>
    </source>
</reference>
<sequence>MNYLIYGSGWESFIVIMVLFGVIVPLILFLIGLIQIGKNKKKGQLILIIATIYSIISFGVCGGFGF</sequence>
<keyword evidence="1" id="KW-0472">Membrane</keyword>
<dbReference type="EMBL" id="CP116221">
    <property type="protein sequence ID" value="WCO01704.1"/>
    <property type="molecule type" value="Genomic_DNA"/>
</dbReference>
<accession>A0ABY7RX64</accession>
<dbReference type="Proteomes" id="UP001202717">
    <property type="component" value="Chromosome"/>
</dbReference>
<organism evidence="2 3">
    <name type="scientific">Psychroserpens ponticola</name>
    <dbReference type="NCBI Taxonomy" id="2932268"/>
    <lineage>
        <taxon>Bacteria</taxon>
        <taxon>Pseudomonadati</taxon>
        <taxon>Bacteroidota</taxon>
        <taxon>Flavobacteriia</taxon>
        <taxon>Flavobacteriales</taxon>
        <taxon>Flavobacteriaceae</taxon>
        <taxon>Psychroserpens</taxon>
    </lineage>
</organism>
<keyword evidence="1" id="KW-1133">Transmembrane helix</keyword>
<proteinExistence type="predicted"/>
<name>A0ABY7RX64_9FLAO</name>
<evidence type="ECO:0000313" key="3">
    <source>
        <dbReference type="Proteomes" id="UP001202717"/>
    </source>
</evidence>
<gene>
    <name evidence="2" type="ORF">MUN68_016785</name>
</gene>
<protein>
    <recommendedName>
        <fullName evidence="4">Group-specific protein</fullName>
    </recommendedName>
</protein>
<feature type="transmembrane region" description="Helical" evidence="1">
    <location>
        <begin position="45"/>
        <end position="65"/>
    </location>
</feature>
<feature type="transmembrane region" description="Helical" evidence="1">
    <location>
        <begin position="12"/>
        <end position="33"/>
    </location>
</feature>
<evidence type="ECO:0000256" key="1">
    <source>
        <dbReference type="SAM" id="Phobius"/>
    </source>
</evidence>
<dbReference type="RefSeq" id="WP_249992771.1">
    <property type="nucleotide sequence ID" value="NZ_CP116221.1"/>
</dbReference>